<feature type="compositionally biased region" description="Low complexity" evidence="1">
    <location>
        <begin position="61"/>
        <end position="73"/>
    </location>
</feature>
<gene>
    <name evidence="3" type="ORF">SUTH_00569</name>
</gene>
<keyword evidence="4" id="KW-1185">Reference proteome</keyword>
<dbReference type="Proteomes" id="UP000031637">
    <property type="component" value="Chromosome"/>
</dbReference>
<dbReference type="AlphaFoldDB" id="W0SFA9"/>
<evidence type="ECO:0000256" key="1">
    <source>
        <dbReference type="SAM" id="MobiDB-lite"/>
    </source>
</evidence>
<dbReference type="OrthoDB" id="9788733at2"/>
<feature type="signal peptide" evidence="2">
    <location>
        <begin position="1"/>
        <end position="22"/>
    </location>
</feature>
<dbReference type="RefSeq" id="WP_041096936.1">
    <property type="nucleotide sequence ID" value="NZ_AP012547.1"/>
</dbReference>
<dbReference type="KEGG" id="shd:SUTH_00569"/>
<evidence type="ECO:0000256" key="2">
    <source>
        <dbReference type="SAM" id="SignalP"/>
    </source>
</evidence>
<dbReference type="Gene3D" id="2.40.160.10">
    <property type="entry name" value="Porin"/>
    <property type="match status" value="1"/>
</dbReference>
<proteinExistence type="predicted"/>
<organism evidence="3 4">
    <name type="scientific">Sulfuritalea hydrogenivorans sk43H</name>
    <dbReference type="NCBI Taxonomy" id="1223802"/>
    <lineage>
        <taxon>Bacteria</taxon>
        <taxon>Pseudomonadati</taxon>
        <taxon>Pseudomonadota</taxon>
        <taxon>Betaproteobacteria</taxon>
        <taxon>Nitrosomonadales</taxon>
        <taxon>Sterolibacteriaceae</taxon>
        <taxon>Sulfuritalea</taxon>
    </lineage>
</organism>
<name>W0SFA9_9PROT</name>
<keyword evidence="2" id="KW-0732">Signal</keyword>
<dbReference type="EMBL" id="AP012547">
    <property type="protein sequence ID" value="BAO28383.1"/>
    <property type="molecule type" value="Genomic_DNA"/>
</dbReference>
<dbReference type="SUPFAM" id="SSF56935">
    <property type="entry name" value="Porins"/>
    <property type="match status" value="1"/>
</dbReference>
<feature type="chain" id="PRO_5004795771" description="TonB-dependent receptor" evidence="2">
    <location>
        <begin position="23"/>
        <end position="467"/>
    </location>
</feature>
<evidence type="ECO:0000313" key="3">
    <source>
        <dbReference type="EMBL" id="BAO28383.1"/>
    </source>
</evidence>
<feature type="region of interest" description="Disordered" evidence="1">
    <location>
        <begin position="58"/>
        <end position="79"/>
    </location>
</feature>
<dbReference type="HOGENOM" id="CLU_038901_0_0_4"/>
<evidence type="ECO:0008006" key="5">
    <source>
        <dbReference type="Google" id="ProtNLM"/>
    </source>
</evidence>
<sequence length="467" mass="50313">MNRTSVSVLAACGVLASFPAAADAGLQALREEIAQMRKSYEQRIDALEKRLAQAESTSIQARTAADSAASKAARQGDAKAGGFNPEISLTLQGALTRTQRDPATWTLQGFVPPGEPDEVGPPRRRGFSLQESELGIAANIDPNFRGYLNLAMTPDNTVALEEAYFQTLGLGAGLTLKGGRFLSGIGYQNEIHPHAWDFADAPLAYTAFFGNKLTAEGVQLKWLAPTETYFELGLEGGRDNSFPGGARNKSGTALGAAFARIGGDAGIANTWRAGLSYVATHPGARAYDGVDATGLATSNTFAGRSRTVGADFVWKWAPNGNPVERNFKLQAEVFRRSETGKLTCAERDTSGACGGAAGLTDSYDARQSGWYAQGVWQFMPRWRVGYRHDRLDSGTTTLGPTLVAADLPQLAAWKPRRDTVMVDFASSEFARLRFQVARDDSRGPGLRDNQFWVQYIMSLGAHGAHKF</sequence>
<accession>W0SFA9</accession>
<dbReference type="STRING" id="1223802.SUTH_00569"/>
<dbReference type="InterPro" id="IPR023614">
    <property type="entry name" value="Porin_dom_sf"/>
</dbReference>
<evidence type="ECO:0000313" key="4">
    <source>
        <dbReference type="Proteomes" id="UP000031637"/>
    </source>
</evidence>
<protein>
    <recommendedName>
        <fullName evidence="5">TonB-dependent receptor</fullName>
    </recommendedName>
</protein>
<reference evidence="3 4" key="1">
    <citation type="journal article" date="2014" name="Syst. Appl. Microbiol.">
        <title>Complete genomes of freshwater sulfur oxidizers Sulfuricella denitrificans skB26 and Sulfuritalea hydrogenivorans sk43H: genetic insights into the sulfur oxidation pathway of betaproteobacteria.</title>
        <authorList>
            <person name="Watanabe T."/>
            <person name="Kojima H."/>
            <person name="Fukui M."/>
        </authorList>
    </citation>
    <scope>NUCLEOTIDE SEQUENCE [LARGE SCALE GENOMIC DNA]</scope>
    <source>
        <strain evidence="3">DSM22779</strain>
    </source>
</reference>